<evidence type="ECO:0000313" key="1">
    <source>
        <dbReference type="EMBL" id="MBC6491560.1"/>
    </source>
</evidence>
<dbReference type="Proteomes" id="UP000765802">
    <property type="component" value="Unassembled WGS sequence"/>
</dbReference>
<protein>
    <submittedName>
        <fullName evidence="1">Uncharacterized protein</fullName>
    </submittedName>
</protein>
<gene>
    <name evidence="1" type="ORF">BC349_19860</name>
</gene>
<dbReference type="EMBL" id="MBUA01000020">
    <property type="protein sequence ID" value="MBC6491560.1"/>
    <property type="molecule type" value="Genomic_DNA"/>
</dbReference>
<proteinExistence type="predicted"/>
<organism evidence="1 2">
    <name type="scientific">Flavihumibacter stibioxidans</name>
    <dbReference type="NCBI Taxonomy" id="1834163"/>
    <lineage>
        <taxon>Bacteria</taxon>
        <taxon>Pseudomonadati</taxon>
        <taxon>Bacteroidota</taxon>
        <taxon>Chitinophagia</taxon>
        <taxon>Chitinophagales</taxon>
        <taxon>Chitinophagaceae</taxon>
        <taxon>Flavihumibacter</taxon>
    </lineage>
</organism>
<accession>A0ABR7MA08</accession>
<keyword evidence="2" id="KW-1185">Reference proteome</keyword>
<evidence type="ECO:0000313" key="2">
    <source>
        <dbReference type="Proteomes" id="UP000765802"/>
    </source>
</evidence>
<dbReference type="RefSeq" id="WP_187256896.1">
    <property type="nucleotide sequence ID" value="NZ_JBHULF010000034.1"/>
</dbReference>
<sequence>MKHPENFDEINLYRRVIKAGLEYQLKQVEEELKFRKDDQKFVEFLEMTKRHFLKIIDDSNSINSLSKLKRWFNDISEGCIEANDIGYQLYIERETGFNPDLFGKLHNKVEKIIEAGMIKSETEYRNTELLLNLIFGQDPKDERIPRLDQLLGTYQKIKKKK</sequence>
<comment type="caution">
    <text evidence="1">The sequence shown here is derived from an EMBL/GenBank/DDBJ whole genome shotgun (WGS) entry which is preliminary data.</text>
</comment>
<name>A0ABR7MA08_9BACT</name>
<reference evidence="1 2" key="1">
    <citation type="submission" date="2016-07" db="EMBL/GenBank/DDBJ databases">
        <title>Genome analysis of Flavihumibacter stibioxidans YS-17.</title>
        <authorList>
            <person name="Shi K."/>
            <person name="Han Y."/>
            <person name="Wang G."/>
        </authorList>
    </citation>
    <scope>NUCLEOTIDE SEQUENCE [LARGE SCALE GENOMIC DNA]</scope>
    <source>
        <strain evidence="1 2">YS-17</strain>
    </source>
</reference>